<feature type="compositionally biased region" description="Basic and acidic residues" evidence="1">
    <location>
        <begin position="25"/>
        <end position="37"/>
    </location>
</feature>
<dbReference type="AlphaFoldDB" id="A0A6G1ID13"/>
<feature type="region of interest" description="Disordered" evidence="1">
    <location>
        <begin position="171"/>
        <end position="210"/>
    </location>
</feature>
<sequence>MVVHSLPPVLQECGEEDDENEDALLEEKEVDERRRYLEQTPAGGALETADLESQLDTHLKDLPRLQRGSTPELRVNDPSKHTRRKPLPIDAPQLPLLNSSLASHEAASITNSYSTRDHGHLCSTVDAIIEHDAQGEEEGWRLHRDSPRNASPPPSPHVRFALPLLFYPLPRTPSPGRTAPTRPTLYGARDPPWGSSGNLARDRRDRIDARTHEDSLTKRFELESRRLAQERRIAAEEIRTGKRWTEVDKLRELVAEIYPDMEFERNIRGRGCCCCCVIIMSTWPEEEENASKEFGLDDKIQKETDDKLRRAIPQRSNRTTLRS</sequence>
<protein>
    <submittedName>
        <fullName evidence="2">Uncharacterized protein</fullName>
    </submittedName>
</protein>
<accession>A0A6G1ID13</accession>
<evidence type="ECO:0000313" key="2">
    <source>
        <dbReference type="EMBL" id="KAF2676104.1"/>
    </source>
</evidence>
<feature type="compositionally biased region" description="Basic and acidic residues" evidence="1">
    <location>
        <begin position="200"/>
        <end position="210"/>
    </location>
</feature>
<evidence type="ECO:0000256" key="1">
    <source>
        <dbReference type="SAM" id="MobiDB-lite"/>
    </source>
</evidence>
<gene>
    <name evidence="2" type="ORF">K458DRAFT_397252</name>
</gene>
<evidence type="ECO:0000313" key="3">
    <source>
        <dbReference type="Proteomes" id="UP000799291"/>
    </source>
</evidence>
<feature type="compositionally biased region" description="Basic and acidic residues" evidence="1">
    <location>
        <begin position="55"/>
        <end position="64"/>
    </location>
</feature>
<dbReference type="Proteomes" id="UP000799291">
    <property type="component" value="Unassembled WGS sequence"/>
</dbReference>
<feature type="region of interest" description="Disordered" evidence="1">
    <location>
        <begin position="1"/>
        <end position="91"/>
    </location>
</feature>
<reference evidence="2" key="1">
    <citation type="journal article" date="2020" name="Stud. Mycol.">
        <title>101 Dothideomycetes genomes: a test case for predicting lifestyles and emergence of pathogens.</title>
        <authorList>
            <person name="Haridas S."/>
            <person name="Albert R."/>
            <person name="Binder M."/>
            <person name="Bloem J."/>
            <person name="Labutti K."/>
            <person name="Salamov A."/>
            <person name="Andreopoulos B."/>
            <person name="Baker S."/>
            <person name="Barry K."/>
            <person name="Bills G."/>
            <person name="Bluhm B."/>
            <person name="Cannon C."/>
            <person name="Castanera R."/>
            <person name="Culley D."/>
            <person name="Daum C."/>
            <person name="Ezra D."/>
            <person name="Gonzalez J."/>
            <person name="Henrissat B."/>
            <person name="Kuo A."/>
            <person name="Liang C."/>
            <person name="Lipzen A."/>
            <person name="Lutzoni F."/>
            <person name="Magnuson J."/>
            <person name="Mondo S."/>
            <person name="Nolan M."/>
            <person name="Ohm R."/>
            <person name="Pangilinan J."/>
            <person name="Park H.-J."/>
            <person name="Ramirez L."/>
            <person name="Alfaro M."/>
            <person name="Sun H."/>
            <person name="Tritt A."/>
            <person name="Yoshinaga Y."/>
            <person name="Zwiers L.-H."/>
            <person name="Turgeon B."/>
            <person name="Goodwin S."/>
            <person name="Spatafora J."/>
            <person name="Crous P."/>
            <person name="Grigoriev I."/>
        </authorList>
    </citation>
    <scope>NUCLEOTIDE SEQUENCE</scope>
    <source>
        <strain evidence="2">CBS 122367</strain>
    </source>
</reference>
<keyword evidence="3" id="KW-1185">Reference proteome</keyword>
<proteinExistence type="predicted"/>
<name>A0A6G1ID13_9PLEO</name>
<dbReference type="EMBL" id="MU005639">
    <property type="protein sequence ID" value="KAF2676104.1"/>
    <property type="molecule type" value="Genomic_DNA"/>
</dbReference>
<feature type="compositionally biased region" description="Acidic residues" evidence="1">
    <location>
        <begin position="13"/>
        <end position="24"/>
    </location>
</feature>
<organism evidence="2 3">
    <name type="scientific">Lentithecium fluviatile CBS 122367</name>
    <dbReference type="NCBI Taxonomy" id="1168545"/>
    <lineage>
        <taxon>Eukaryota</taxon>
        <taxon>Fungi</taxon>
        <taxon>Dikarya</taxon>
        <taxon>Ascomycota</taxon>
        <taxon>Pezizomycotina</taxon>
        <taxon>Dothideomycetes</taxon>
        <taxon>Pleosporomycetidae</taxon>
        <taxon>Pleosporales</taxon>
        <taxon>Massarineae</taxon>
        <taxon>Lentitheciaceae</taxon>
        <taxon>Lentithecium</taxon>
    </lineage>
</organism>